<dbReference type="Gene3D" id="3.30.420.10">
    <property type="entry name" value="Ribonuclease H-like superfamily/Ribonuclease H"/>
    <property type="match status" value="1"/>
</dbReference>
<dbReference type="InterPro" id="IPR024754">
    <property type="entry name" value="DNA_PolC-like_N_II"/>
</dbReference>
<evidence type="ECO:0000259" key="15">
    <source>
        <dbReference type="SMART" id="SM00479"/>
    </source>
</evidence>
<comment type="catalytic activity">
    <reaction evidence="12 13">
        <text>DNA(n) + a 2'-deoxyribonucleoside 5'-triphosphate = DNA(n+1) + diphosphate</text>
        <dbReference type="Rhea" id="RHEA:22508"/>
        <dbReference type="Rhea" id="RHEA-COMP:17339"/>
        <dbReference type="Rhea" id="RHEA-COMP:17340"/>
        <dbReference type="ChEBI" id="CHEBI:33019"/>
        <dbReference type="ChEBI" id="CHEBI:61560"/>
        <dbReference type="ChEBI" id="CHEBI:173112"/>
        <dbReference type="EC" id="2.7.7.7"/>
    </reaction>
</comment>
<dbReference type="InterPro" id="IPR028112">
    <property type="entry name" value="DNA_PolC-type_N_I"/>
</dbReference>
<keyword evidence="5 13" id="KW-0548">Nucleotidyltransferase</keyword>
<feature type="coiled-coil region" evidence="14">
    <location>
        <begin position="164"/>
        <end position="207"/>
    </location>
</feature>
<dbReference type="InterPro" id="IPR006308">
    <property type="entry name" value="Pol_III_a_PolC-type_gram_pos"/>
</dbReference>
<dbReference type="InterPro" id="IPR013520">
    <property type="entry name" value="Ribonucl_H"/>
</dbReference>
<keyword evidence="14" id="KW-0175">Coiled coil</keyword>
<dbReference type="InterPro" id="IPR003141">
    <property type="entry name" value="Pol/His_phosphatase_N"/>
</dbReference>
<dbReference type="Pfam" id="PF01336">
    <property type="entry name" value="tRNA_anti-codon"/>
    <property type="match status" value="1"/>
</dbReference>
<dbReference type="InterPro" id="IPR004013">
    <property type="entry name" value="PHP_dom"/>
</dbReference>
<dbReference type="GO" id="GO:0008408">
    <property type="term" value="F:3'-5' exonuclease activity"/>
    <property type="evidence" value="ECO:0007669"/>
    <property type="project" value="UniProtKB-UniRule"/>
</dbReference>
<keyword evidence="6 13" id="KW-0235">DNA replication</keyword>
<evidence type="ECO:0000256" key="10">
    <source>
        <dbReference type="ARBA" id="ARBA00022932"/>
    </source>
</evidence>
<evidence type="ECO:0000256" key="13">
    <source>
        <dbReference type="HAMAP-Rule" id="MF_00356"/>
    </source>
</evidence>
<protein>
    <recommendedName>
        <fullName evidence="13">DNA polymerase III PolC-type</fullName>
        <shortName evidence="13">PolIII</shortName>
        <ecNumber evidence="13">2.7.7.7</ecNumber>
    </recommendedName>
</protein>
<evidence type="ECO:0000256" key="11">
    <source>
        <dbReference type="ARBA" id="ARBA00025611"/>
    </source>
</evidence>
<sequence length="1439" mass="162545">MEEKPLGKRERFQLLLKQLGLTEDAFVKYFPNAEIEKLAVFRKEKKWHFYFTFEEIIPCNVWSKFSIALQTSFKHIANVGFTIKVVNTQISDQHILDYWQECVKEIQGISPPLLKLLNTQKPKINGNKIIVVASNDTEATQLKRKYGEMITSTFENFGFPKLVLDAEVSQVEEQSNEYEKFLEEKLKEDQERAKQALIEMEKAEKEEASGAPSGPFMLGLTIKDDADFRKIEEIYDEERRIAIEGYVFDCETRELRSGRTLLTFKVTDYSSSILVKMFSRDKEDAAIMNNMKKGMWVRCRGSIQNDTFVRDLVMIANDVNEIKPVLRLDTAPADEKRVELHMHTPMSQMDAVSSVASLVGQAKKWGHKAVAITDHAVAQSFPEAYSASKKNDIKLLYGVEANLVDDGVPIAYNDRDLPLEDSTFIVFDVETTGLSAVYDTIIELAAVKIKDGEVIDKFESFANPHHPLSATTIELTGITDDMVQTAPEINDVLHDYHKWAGEDILVAHNASFDMGFLNAGYQKAGLPKATNPVIDTLELARLLYPQFKNHRLNTLAKKFDIELTQHHRAIYDAETTGYLLLKMLKDAVEKGITNHNQFNDYMGKGDAYKRSRPYHCTLIAQTEEGLKNLYKLVSISHMNYFFRVPRIPRSQLQKYRTGILVGSGCDKGEVFEGMMQKGKEEVEEKAQFYDYLEVHPKEVYQHLIELDLVQSQKNLEDIIKNIVDLGKKLDKPVVATGNVHYLNENDKIYRKILVGSQGGANPLNRHELPDVHFRTTNEMQDAFSFLGKETAKEIVVDNSNKIADLVDVIKPIRDDLYTPKIEGADEEMRRMSYAMAKSIYGENLPEIVEARLEKELKSIIGHGFAVIYLISHKLVKKSLDDGYLVGSRGSVGSSFVATMTEITEVNPLSPHYVCPSCKKSEFFDDGSVGSGFDLPNKDCPDCGIPYKKDGHDIPFETFLGFKGDKVPDIDLNFSGEYQPNAHNYTKVLFGEDNVYRAGTIGTVAEKTAYGYVKGYANDHQLQIRGAEIDRLVSGCTGVKRTTGQHPGGIIVVPDYMDIYDFSPIQFPADDSSSEWKTTHFDFHSIHDNLLKLDILGHDDPTVIRMLQDLSGVDPKTIPTDDPEVMKIFSGTEPLGVTAEQIMCKTGTLGIPEFGTRFVRQMLEDTKPTTFSELVQISGLSHGTDVWLGNAQELIHNNICNLSEVIGCRDDIMVYLIYQGLEPSLAFKIMEFVRKGKGLQDEWVEEMKKNGVPDWYIDSCLKIKYMFPKAHAAAYVLMAVRIAYFKVHHALLYYAAYFTVRAEDFDIEAMVRGSQAVRAKIEEINSKGLDASPKEKNTLTVLELALEMCERGYKFQKVDLYRSHAAEFVIDGDSLIPPFNSIPGLGTNAAINIVNARQNGEFLSKEDLQQRGRVSKTIIEYLDNHGCLEALPDKNQLSLF</sequence>
<feature type="domain" description="Polymerase/histidinol phosphatase N-terminal" evidence="16">
    <location>
        <begin position="338"/>
        <end position="405"/>
    </location>
</feature>
<dbReference type="CDD" id="cd04484">
    <property type="entry name" value="polC_OBF"/>
    <property type="match status" value="1"/>
</dbReference>
<evidence type="ECO:0000256" key="7">
    <source>
        <dbReference type="ARBA" id="ARBA00022722"/>
    </source>
</evidence>
<dbReference type="GO" id="GO:0003887">
    <property type="term" value="F:DNA-directed DNA polymerase activity"/>
    <property type="evidence" value="ECO:0007669"/>
    <property type="project" value="UniProtKB-UniRule"/>
</dbReference>
<evidence type="ECO:0000256" key="2">
    <source>
        <dbReference type="ARBA" id="ARBA00004496"/>
    </source>
</evidence>
<dbReference type="Pfam" id="PF07733">
    <property type="entry name" value="DNA_pol3_alpha"/>
    <property type="match status" value="2"/>
</dbReference>
<evidence type="ECO:0000256" key="1">
    <source>
        <dbReference type="ARBA" id="ARBA00003452"/>
    </source>
</evidence>
<comment type="caution">
    <text evidence="17">The sequence shown here is derived from an EMBL/GenBank/DDBJ whole genome shotgun (WGS) entry which is preliminary data.</text>
</comment>
<dbReference type="SMART" id="SM00481">
    <property type="entry name" value="POLIIIAc"/>
    <property type="match status" value="1"/>
</dbReference>
<dbReference type="SUPFAM" id="SSF53098">
    <property type="entry name" value="Ribonuclease H-like"/>
    <property type="match status" value="1"/>
</dbReference>
<dbReference type="Gene3D" id="3.20.20.140">
    <property type="entry name" value="Metal-dependent hydrolases"/>
    <property type="match status" value="2"/>
</dbReference>
<dbReference type="Pfam" id="PF11490">
    <property type="entry name" value="DNA_pol3_a_NII"/>
    <property type="match status" value="1"/>
</dbReference>
<dbReference type="GO" id="GO:0003677">
    <property type="term" value="F:DNA binding"/>
    <property type="evidence" value="ECO:0007669"/>
    <property type="project" value="UniProtKB-UniRule"/>
</dbReference>
<dbReference type="CDD" id="cd07435">
    <property type="entry name" value="PHP_PolIIIA_POLC"/>
    <property type="match status" value="1"/>
</dbReference>
<dbReference type="InterPro" id="IPR044923">
    <property type="entry name" value="PolC_middle_finger_sf"/>
</dbReference>
<keyword evidence="9 13" id="KW-0269">Exonuclease</keyword>
<dbReference type="PANTHER" id="PTHR32294">
    <property type="entry name" value="DNA POLYMERASE III SUBUNIT ALPHA"/>
    <property type="match status" value="1"/>
</dbReference>
<evidence type="ECO:0000256" key="5">
    <source>
        <dbReference type="ARBA" id="ARBA00022695"/>
    </source>
</evidence>
<dbReference type="Pfam" id="PF02811">
    <property type="entry name" value="PHP"/>
    <property type="match status" value="1"/>
</dbReference>
<evidence type="ECO:0000256" key="6">
    <source>
        <dbReference type="ARBA" id="ARBA00022705"/>
    </source>
</evidence>
<dbReference type="Gene3D" id="1.10.150.700">
    <property type="entry name" value="PolC, middle finger domain"/>
    <property type="match status" value="1"/>
</dbReference>
<dbReference type="NCBIfam" id="TIGR00573">
    <property type="entry name" value="dnaq"/>
    <property type="match status" value="1"/>
</dbReference>
<dbReference type="Gene3D" id="3.30.1900.20">
    <property type="match status" value="2"/>
</dbReference>
<comment type="similarity">
    <text evidence="13">Belongs to the DNA polymerase type-C family. PolC subfamily.</text>
</comment>
<dbReference type="SMART" id="SM00479">
    <property type="entry name" value="EXOIII"/>
    <property type="match status" value="1"/>
</dbReference>
<evidence type="ECO:0000256" key="12">
    <source>
        <dbReference type="ARBA" id="ARBA00049244"/>
    </source>
</evidence>
<comment type="function">
    <text evidence="1 13">Required for replicative DNA synthesis. This DNA polymerase also exhibits 3' to 5' exonuclease activity.</text>
</comment>
<dbReference type="HAMAP" id="MF_00356">
    <property type="entry name" value="DNApol_PolC"/>
    <property type="match status" value="1"/>
</dbReference>
<dbReference type="PANTHER" id="PTHR32294:SF5">
    <property type="entry name" value="DNA POLYMERASE III POLC-TYPE"/>
    <property type="match status" value="1"/>
</dbReference>
<dbReference type="Proteomes" id="UP000252118">
    <property type="component" value="Unassembled WGS sequence"/>
</dbReference>
<dbReference type="InterPro" id="IPR036397">
    <property type="entry name" value="RNaseH_sf"/>
</dbReference>
<dbReference type="OrthoDB" id="9804290at2"/>
<evidence type="ECO:0000259" key="16">
    <source>
        <dbReference type="SMART" id="SM00481"/>
    </source>
</evidence>
<evidence type="ECO:0000256" key="14">
    <source>
        <dbReference type="SAM" id="Coils"/>
    </source>
</evidence>
<dbReference type="InterPro" id="IPR029460">
    <property type="entry name" value="DNAPol_HHH"/>
</dbReference>
<dbReference type="FunFam" id="3.30.420.10:FF:000045">
    <property type="entry name" value="3'-5' exonuclease DinG"/>
    <property type="match status" value="1"/>
</dbReference>
<evidence type="ECO:0000256" key="4">
    <source>
        <dbReference type="ARBA" id="ARBA00022679"/>
    </source>
</evidence>
<dbReference type="EC" id="2.7.7.7" evidence="13"/>
<keyword evidence="3 13" id="KW-0963">Cytoplasm</keyword>
<dbReference type="InterPro" id="IPR004805">
    <property type="entry name" value="DnaE2/DnaE/PolC"/>
</dbReference>
<evidence type="ECO:0000313" key="17">
    <source>
        <dbReference type="EMBL" id="RBP06781.1"/>
    </source>
</evidence>
<dbReference type="Gene3D" id="6.10.140.1510">
    <property type="match status" value="1"/>
</dbReference>
<dbReference type="InterPro" id="IPR012337">
    <property type="entry name" value="RNaseH-like_sf"/>
</dbReference>
<accession>A0A366EWK2</accession>
<keyword evidence="4 13" id="KW-0808">Transferase</keyword>
<evidence type="ECO:0000256" key="9">
    <source>
        <dbReference type="ARBA" id="ARBA00022839"/>
    </source>
</evidence>
<dbReference type="InterPro" id="IPR004365">
    <property type="entry name" value="NA-bd_OB_tRNA"/>
</dbReference>
<comment type="subcellular location">
    <subcellularLocation>
        <location evidence="2 13">Cytoplasm</location>
    </subcellularLocation>
</comment>
<dbReference type="GO" id="GO:0005737">
    <property type="term" value="C:cytoplasm"/>
    <property type="evidence" value="ECO:0007669"/>
    <property type="project" value="UniProtKB-SubCell"/>
</dbReference>
<evidence type="ECO:0000256" key="8">
    <source>
        <dbReference type="ARBA" id="ARBA00022801"/>
    </source>
</evidence>
<dbReference type="Gene3D" id="1.10.150.870">
    <property type="match status" value="1"/>
</dbReference>
<dbReference type="EMBL" id="QNRJ01000002">
    <property type="protein sequence ID" value="RBP06781.1"/>
    <property type="molecule type" value="Genomic_DNA"/>
</dbReference>
<dbReference type="SUPFAM" id="SSF50249">
    <property type="entry name" value="Nucleic acid-binding proteins"/>
    <property type="match status" value="1"/>
</dbReference>
<dbReference type="CDD" id="cd06127">
    <property type="entry name" value="DEDDh"/>
    <property type="match status" value="1"/>
</dbReference>
<dbReference type="Pfam" id="PF14579">
    <property type="entry name" value="HHH_6"/>
    <property type="match status" value="1"/>
</dbReference>
<dbReference type="GO" id="GO:0006261">
    <property type="term" value="P:DNA-templated DNA replication"/>
    <property type="evidence" value="ECO:0007669"/>
    <property type="project" value="UniProtKB-UniRule"/>
</dbReference>
<dbReference type="Pfam" id="PF17657">
    <property type="entry name" value="DNA_pol3_finger"/>
    <property type="match status" value="1"/>
</dbReference>
<dbReference type="InterPro" id="IPR012340">
    <property type="entry name" value="NA-bd_OB-fold"/>
</dbReference>
<dbReference type="Pfam" id="PF14480">
    <property type="entry name" value="DNA_pol3_a_NI"/>
    <property type="match status" value="1"/>
</dbReference>
<dbReference type="Pfam" id="PF00929">
    <property type="entry name" value="RNase_T"/>
    <property type="match status" value="1"/>
</dbReference>
<gene>
    <name evidence="13" type="primary">polC</name>
    <name evidence="17" type="ORF">DET59_102164</name>
</gene>
<evidence type="ECO:0000313" key="18">
    <source>
        <dbReference type="Proteomes" id="UP000252118"/>
    </source>
</evidence>
<keyword evidence="7 13" id="KW-0540">Nuclease</keyword>
<name>A0A366EWK2_9BACI</name>
<dbReference type="Gene3D" id="2.40.50.140">
    <property type="entry name" value="Nucleic acid-binding proteins"/>
    <property type="match status" value="1"/>
</dbReference>
<feature type="domain" description="Exonuclease" evidence="15">
    <location>
        <begin position="423"/>
        <end position="589"/>
    </location>
</feature>
<dbReference type="NCBIfam" id="TIGR01405">
    <property type="entry name" value="polC_Gram_pos"/>
    <property type="match status" value="1"/>
</dbReference>
<keyword evidence="8 13" id="KW-0378">Hydrolase</keyword>
<comment type="function">
    <text evidence="11">DNA polymerase III is a complex, multichain enzyme responsible for most of the replicative synthesis in bacteria. This DNA polymerase also exhibits 3' to 5' exonuclease activity. The alpha chain is the DNA polymerase.</text>
</comment>
<dbReference type="InterPro" id="IPR006054">
    <property type="entry name" value="DnaQ"/>
</dbReference>
<evidence type="ECO:0000256" key="3">
    <source>
        <dbReference type="ARBA" id="ARBA00022490"/>
    </source>
</evidence>
<organism evidence="17 18">
    <name type="scientific">Rossellomorea aquimaris</name>
    <dbReference type="NCBI Taxonomy" id="189382"/>
    <lineage>
        <taxon>Bacteria</taxon>
        <taxon>Bacillati</taxon>
        <taxon>Bacillota</taxon>
        <taxon>Bacilli</taxon>
        <taxon>Bacillales</taxon>
        <taxon>Bacillaceae</taxon>
        <taxon>Rossellomorea</taxon>
    </lineage>
</organism>
<dbReference type="NCBIfam" id="NF001688">
    <property type="entry name" value="PRK00448.1"/>
    <property type="match status" value="1"/>
</dbReference>
<keyword evidence="10 13" id="KW-0239">DNA-directed DNA polymerase</keyword>
<dbReference type="InterPro" id="IPR040982">
    <property type="entry name" value="DNA_pol3_finger"/>
</dbReference>
<reference evidence="17 18" key="1">
    <citation type="submission" date="2018-06" db="EMBL/GenBank/DDBJ databases">
        <title>Freshwater and sediment microbial communities from various areas in North America, analyzing microbe dynamics in response to fracking.</title>
        <authorList>
            <person name="Lamendella R."/>
        </authorList>
    </citation>
    <scope>NUCLEOTIDE SEQUENCE [LARGE SCALE GENOMIC DNA]</scope>
    <source>
        <strain evidence="17 18">97B</strain>
    </source>
</reference>
<dbReference type="InterPro" id="IPR011708">
    <property type="entry name" value="DNA_pol3_alpha_NTPase_dom"/>
</dbReference>
<proteinExistence type="inferred from homology"/>
<dbReference type="RefSeq" id="WP_113968190.1">
    <property type="nucleotide sequence ID" value="NZ_QNRJ01000002.1"/>
</dbReference>